<dbReference type="Pfam" id="PF05577">
    <property type="entry name" value="Peptidase_S28"/>
    <property type="match status" value="1"/>
</dbReference>
<reference evidence="6" key="1">
    <citation type="submission" date="2022-04" db="EMBL/GenBank/DDBJ databases">
        <title>Carnegiea gigantea Genome sequencing and assembly v2.</title>
        <authorList>
            <person name="Copetti D."/>
            <person name="Sanderson M.J."/>
            <person name="Burquez A."/>
            <person name="Wojciechowski M.F."/>
        </authorList>
    </citation>
    <scope>NUCLEOTIDE SEQUENCE</scope>
    <source>
        <strain evidence="6">SGP5-SGP5p</strain>
        <tissue evidence="6">Aerial part</tissue>
    </source>
</reference>
<evidence type="ECO:0000313" key="6">
    <source>
        <dbReference type="EMBL" id="KAJ8421686.1"/>
    </source>
</evidence>
<sequence length="153" mass="17685">MLIRSASKKFQACTEMILPTEGNNEESIFPTSNYDCNDLVNQCTLLYGVKPRPSWITTEFGGFDIERVLRHHGSNIIFFNGIRDPWSGGGVLKNISQSLVAIVAKEGAHHVDLRYSTEEDPEWLKEVRKMEVHYIRKWLSQYHRDLALFSHFN</sequence>
<dbReference type="OrthoDB" id="2130629at2759"/>
<dbReference type="PANTHER" id="PTHR11010:SF120">
    <property type="entry name" value="LYSOSOMAL PRO-X CARBOXYPEPTIDASE"/>
    <property type="match status" value="1"/>
</dbReference>
<dbReference type="GO" id="GO:0006508">
    <property type="term" value="P:proteolysis"/>
    <property type="evidence" value="ECO:0007669"/>
    <property type="project" value="UniProtKB-KW"/>
</dbReference>
<keyword evidence="2" id="KW-0645">Protease</keyword>
<keyword evidence="7" id="KW-1185">Reference proteome</keyword>
<evidence type="ECO:0000256" key="2">
    <source>
        <dbReference type="ARBA" id="ARBA00022670"/>
    </source>
</evidence>
<evidence type="ECO:0000313" key="7">
    <source>
        <dbReference type="Proteomes" id="UP001153076"/>
    </source>
</evidence>
<evidence type="ECO:0000256" key="3">
    <source>
        <dbReference type="ARBA" id="ARBA00022729"/>
    </source>
</evidence>
<evidence type="ECO:0000256" key="1">
    <source>
        <dbReference type="ARBA" id="ARBA00011079"/>
    </source>
</evidence>
<dbReference type="PANTHER" id="PTHR11010">
    <property type="entry name" value="PROTEASE S28 PRO-X CARBOXYPEPTIDASE-RELATED"/>
    <property type="match status" value="1"/>
</dbReference>
<dbReference type="Proteomes" id="UP001153076">
    <property type="component" value="Unassembled WGS sequence"/>
</dbReference>
<dbReference type="GO" id="GO:0008239">
    <property type="term" value="F:dipeptidyl-peptidase activity"/>
    <property type="evidence" value="ECO:0007669"/>
    <property type="project" value="TreeGrafter"/>
</dbReference>
<keyword evidence="4" id="KW-0378">Hydrolase</keyword>
<keyword evidence="5" id="KW-0325">Glycoprotein</keyword>
<dbReference type="EMBL" id="JAKOGI010002597">
    <property type="protein sequence ID" value="KAJ8421686.1"/>
    <property type="molecule type" value="Genomic_DNA"/>
</dbReference>
<dbReference type="InterPro" id="IPR029058">
    <property type="entry name" value="AB_hydrolase_fold"/>
</dbReference>
<proteinExistence type="inferred from homology"/>
<gene>
    <name evidence="6" type="ORF">Cgig2_008644</name>
</gene>
<dbReference type="InterPro" id="IPR008758">
    <property type="entry name" value="Peptidase_S28"/>
</dbReference>
<name>A0A9Q1JIQ1_9CARY</name>
<organism evidence="6 7">
    <name type="scientific">Carnegiea gigantea</name>
    <dbReference type="NCBI Taxonomy" id="171969"/>
    <lineage>
        <taxon>Eukaryota</taxon>
        <taxon>Viridiplantae</taxon>
        <taxon>Streptophyta</taxon>
        <taxon>Embryophyta</taxon>
        <taxon>Tracheophyta</taxon>
        <taxon>Spermatophyta</taxon>
        <taxon>Magnoliopsida</taxon>
        <taxon>eudicotyledons</taxon>
        <taxon>Gunneridae</taxon>
        <taxon>Pentapetalae</taxon>
        <taxon>Caryophyllales</taxon>
        <taxon>Cactineae</taxon>
        <taxon>Cactaceae</taxon>
        <taxon>Cactoideae</taxon>
        <taxon>Echinocereeae</taxon>
        <taxon>Carnegiea</taxon>
    </lineage>
</organism>
<keyword evidence="3" id="KW-0732">Signal</keyword>
<comment type="caution">
    <text evidence="6">The sequence shown here is derived from an EMBL/GenBank/DDBJ whole genome shotgun (WGS) entry which is preliminary data.</text>
</comment>
<dbReference type="AlphaFoldDB" id="A0A9Q1JIQ1"/>
<evidence type="ECO:0000256" key="5">
    <source>
        <dbReference type="ARBA" id="ARBA00023180"/>
    </source>
</evidence>
<dbReference type="GO" id="GO:0070008">
    <property type="term" value="F:serine-type exopeptidase activity"/>
    <property type="evidence" value="ECO:0007669"/>
    <property type="project" value="InterPro"/>
</dbReference>
<comment type="similarity">
    <text evidence="1">Belongs to the peptidase S28 family.</text>
</comment>
<protein>
    <submittedName>
        <fullName evidence="6">Uncharacterized protein</fullName>
    </submittedName>
</protein>
<accession>A0A9Q1JIQ1</accession>
<evidence type="ECO:0000256" key="4">
    <source>
        <dbReference type="ARBA" id="ARBA00022801"/>
    </source>
</evidence>
<dbReference type="Gene3D" id="3.40.50.1820">
    <property type="entry name" value="alpha/beta hydrolase"/>
    <property type="match status" value="1"/>
</dbReference>